<keyword evidence="1" id="KW-0813">Transport</keyword>
<dbReference type="PANTHER" id="PTHR39425">
    <property type="entry name" value="LIPOPROTEIN CYTOCHROME C"/>
    <property type="match status" value="1"/>
</dbReference>
<feature type="transmembrane region" description="Helical" evidence="7">
    <location>
        <begin position="186"/>
        <end position="208"/>
    </location>
</feature>
<dbReference type="Gene3D" id="1.10.760.10">
    <property type="entry name" value="Cytochrome c-like domain"/>
    <property type="match status" value="1"/>
</dbReference>
<evidence type="ECO:0000259" key="9">
    <source>
        <dbReference type="PROSITE" id="PS51007"/>
    </source>
</evidence>
<evidence type="ECO:0000256" key="8">
    <source>
        <dbReference type="SAM" id="SignalP"/>
    </source>
</evidence>
<sequence length="420" mass="46847">MLLIQKITKSALSLFVILLLSQFSAFAAPDGQALFKANCASCHNPLKDATGPALQGVDKRVPSKEWLHKWVHNSAGVIASGDKYANDLYNKWGKTAMTAFPNLSDEEIDAVVTYVNSVKAPAAAAKKEDTAASKEDGGSWLYPIITLALLGLAIILWRVNKSLRRVVNTAEGLPVKKEIPFYRHKVIIAIIAIVVFIFCGFFIVNGGINMGRQQNYMPEQPIFYSHKVHAGINQINCLYCHAGAEKSRQAMVPSSNVCMNCHKGISEYTGAADHPLVNHEGKTIDGTAEIQKLYTYAGWDPVKKEYKRDAAGNILAKPIEWVKIHNLADHVYFNHSQHTKVGQIQCQRCHGPIEEMDEVYQFAPLSMGWCVNCHRQTNVQFESNNYYSLYQKYHAELKEGKRTGVTVEDIGGLECQKCHY</sequence>
<evidence type="ECO:0000256" key="7">
    <source>
        <dbReference type="SAM" id="Phobius"/>
    </source>
</evidence>
<organism evidence="10 11">
    <name type="scientific">Rurimicrobium arvi</name>
    <dbReference type="NCBI Taxonomy" id="2049916"/>
    <lineage>
        <taxon>Bacteria</taxon>
        <taxon>Pseudomonadati</taxon>
        <taxon>Bacteroidota</taxon>
        <taxon>Chitinophagia</taxon>
        <taxon>Chitinophagales</taxon>
        <taxon>Chitinophagaceae</taxon>
        <taxon>Rurimicrobium</taxon>
    </lineage>
</organism>
<evidence type="ECO:0000313" key="10">
    <source>
        <dbReference type="EMBL" id="GAA4450701.1"/>
    </source>
</evidence>
<dbReference type="InterPro" id="IPR020942">
    <property type="entry name" value="Cyt_c_III_dom"/>
</dbReference>
<proteinExistence type="predicted"/>
<evidence type="ECO:0000256" key="5">
    <source>
        <dbReference type="ARBA" id="ARBA00023004"/>
    </source>
</evidence>
<evidence type="ECO:0000256" key="2">
    <source>
        <dbReference type="ARBA" id="ARBA00022617"/>
    </source>
</evidence>
<evidence type="ECO:0000256" key="6">
    <source>
        <dbReference type="PROSITE-ProRule" id="PRU00433"/>
    </source>
</evidence>
<keyword evidence="7" id="KW-0812">Transmembrane</keyword>
<name>A0ABP8MKX4_9BACT</name>
<keyword evidence="7" id="KW-1133">Transmembrane helix</keyword>
<evidence type="ECO:0000256" key="4">
    <source>
        <dbReference type="ARBA" id="ARBA00022982"/>
    </source>
</evidence>
<dbReference type="PROSITE" id="PS51007">
    <property type="entry name" value="CYTC"/>
    <property type="match status" value="1"/>
</dbReference>
<gene>
    <name evidence="10" type="ORF">GCM10023092_07060</name>
</gene>
<dbReference type="Proteomes" id="UP001501410">
    <property type="component" value="Unassembled WGS sequence"/>
</dbReference>
<feature type="domain" description="Cytochrome c" evidence="9">
    <location>
        <begin position="26"/>
        <end position="119"/>
    </location>
</feature>
<dbReference type="EMBL" id="BAABEZ010000004">
    <property type="protein sequence ID" value="GAA4450701.1"/>
    <property type="molecule type" value="Genomic_DNA"/>
</dbReference>
<evidence type="ECO:0000256" key="1">
    <source>
        <dbReference type="ARBA" id="ARBA00022448"/>
    </source>
</evidence>
<keyword evidence="4" id="KW-0249">Electron transport</keyword>
<feature type="transmembrane region" description="Helical" evidence="7">
    <location>
        <begin position="140"/>
        <end position="159"/>
    </location>
</feature>
<keyword evidence="3 6" id="KW-0479">Metal-binding</keyword>
<feature type="signal peptide" evidence="8">
    <location>
        <begin position="1"/>
        <end position="27"/>
    </location>
</feature>
<evidence type="ECO:0000256" key="3">
    <source>
        <dbReference type="ARBA" id="ARBA00022723"/>
    </source>
</evidence>
<comment type="caution">
    <text evidence="10">The sequence shown here is derived from an EMBL/GenBank/DDBJ whole genome shotgun (WGS) entry which is preliminary data.</text>
</comment>
<accession>A0ABP8MKX4</accession>
<dbReference type="CDD" id="cd08168">
    <property type="entry name" value="Cytochrom_C3"/>
    <property type="match status" value="1"/>
</dbReference>
<keyword evidence="8" id="KW-0732">Signal</keyword>
<dbReference type="SUPFAM" id="SSF46626">
    <property type="entry name" value="Cytochrome c"/>
    <property type="match status" value="1"/>
</dbReference>
<dbReference type="Gene3D" id="3.90.10.10">
    <property type="entry name" value="Cytochrome C3"/>
    <property type="match status" value="2"/>
</dbReference>
<dbReference type="SUPFAM" id="SSF48695">
    <property type="entry name" value="Multiheme cytochromes"/>
    <property type="match status" value="1"/>
</dbReference>
<dbReference type="RefSeq" id="WP_344822747.1">
    <property type="nucleotide sequence ID" value="NZ_BAABEZ010000004.1"/>
</dbReference>
<protein>
    <submittedName>
        <fullName evidence="10">C-type cytochrome</fullName>
    </submittedName>
</protein>
<dbReference type="PANTHER" id="PTHR39425:SF1">
    <property type="entry name" value="CYTOCHROME C7-LIKE DOMAIN-CONTAINING PROTEIN"/>
    <property type="match status" value="1"/>
</dbReference>
<keyword evidence="7" id="KW-0472">Membrane</keyword>
<dbReference type="InterPro" id="IPR009056">
    <property type="entry name" value="Cyt_c-like_dom"/>
</dbReference>
<feature type="chain" id="PRO_5045282391" evidence="8">
    <location>
        <begin position="28"/>
        <end position="420"/>
    </location>
</feature>
<dbReference type="Pfam" id="PF02085">
    <property type="entry name" value="Cytochrom_CIII"/>
    <property type="match status" value="1"/>
</dbReference>
<keyword evidence="2 6" id="KW-0349">Heme</keyword>
<dbReference type="InterPro" id="IPR036909">
    <property type="entry name" value="Cyt_c-like_dom_sf"/>
</dbReference>
<dbReference type="Pfam" id="PF00034">
    <property type="entry name" value="Cytochrom_C"/>
    <property type="match status" value="1"/>
</dbReference>
<reference evidence="11" key="1">
    <citation type="journal article" date="2019" name="Int. J. Syst. Evol. Microbiol.">
        <title>The Global Catalogue of Microorganisms (GCM) 10K type strain sequencing project: providing services to taxonomists for standard genome sequencing and annotation.</title>
        <authorList>
            <consortium name="The Broad Institute Genomics Platform"/>
            <consortium name="The Broad Institute Genome Sequencing Center for Infectious Disease"/>
            <person name="Wu L."/>
            <person name="Ma J."/>
        </authorList>
    </citation>
    <scope>NUCLEOTIDE SEQUENCE [LARGE SCALE GENOMIC DNA]</scope>
    <source>
        <strain evidence="11">JCM 31921</strain>
    </source>
</reference>
<keyword evidence="5 6" id="KW-0408">Iron</keyword>
<dbReference type="InterPro" id="IPR036280">
    <property type="entry name" value="Multihaem_cyt_sf"/>
</dbReference>
<evidence type="ECO:0000313" key="11">
    <source>
        <dbReference type="Proteomes" id="UP001501410"/>
    </source>
</evidence>
<keyword evidence="11" id="KW-1185">Reference proteome</keyword>